<dbReference type="AlphaFoldDB" id="A0A392R4A9"/>
<sequence length="106" mass="12239">TKETLPMAGKWSDITTNAYGANQVPEPTLKLEHKKIWETQVIFPYTLNKVVHAYGGPKPDDKNRNKETMSIFPVYQPCSPRVFLDEPYNFNYIKHPNRVFRSAPSV</sequence>
<organism evidence="1 2">
    <name type="scientific">Trifolium medium</name>
    <dbReference type="NCBI Taxonomy" id="97028"/>
    <lineage>
        <taxon>Eukaryota</taxon>
        <taxon>Viridiplantae</taxon>
        <taxon>Streptophyta</taxon>
        <taxon>Embryophyta</taxon>
        <taxon>Tracheophyta</taxon>
        <taxon>Spermatophyta</taxon>
        <taxon>Magnoliopsida</taxon>
        <taxon>eudicotyledons</taxon>
        <taxon>Gunneridae</taxon>
        <taxon>Pentapetalae</taxon>
        <taxon>rosids</taxon>
        <taxon>fabids</taxon>
        <taxon>Fabales</taxon>
        <taxon>Fabaceae</taxon>
        <taxon>Papilionoideae</taxon>
        <taxon>50 kb inversion clade</taxon>
        <taxon>NPAAA clade</taxon>
        <taxon>Hologalegina</taxon>
        <taxon>IRL clade</taxon>
        <taxon>Trifolieae</taxon>
        <taxon>Trifolium</taxon>
    </lineage>
</organism>
<evidence type="ECO:0000313" key="1">
    <source>
        <dbReference type="EMBL" id="MCI31421.1"/>
    </source>
</evidence>
<comment type="caution">
    <text evidence="1">The sequence shown here is derived from an EMBL/GenBank/DDBJ whole genome shotgun (WGS) entry which is preliminary data.</text>
</comment>
<evidence type="ECO:0000313" key="2">
    <source>
        <dbReference type="Proteomes" id="UP000265520"/>
    </source>
</evidence>
<proteinExistence type="predicted"/>
<feature type="non-terminal residue" evidence="1">
    <location>
        <position position="106"/>
    </location>
</feature>
<feature type="non-terminal residue" evidence="1">
    <location>
        <position position="1"/>
    </location>
</feature>
<accession>A0A392R4A9</accession>
<reference evidence="1 2" key="1">
    <citation type="journal article" date="2018" name="Front. Plant Sci.">
        <title>Red Clover (Trifolium pratense) and Zigzag Clover (T. medium) - A Picture of Genomic Similarities and Differences.</title>
        <authorList>
            <person name="Dluhosova J."/>
            <person name="Istvanek J."/>
            <person name="Nedelnik J."/>
            <person name="Repkova J."/>
        </authorList>
    </citation>
    <scope>NUCLEOTIDE SEQUENCE [LARGE SCALE GENOMIC DNA]</scope>
    <source>
        <strain evidence="2">cv. 10/8</strain>
        <tissue evidence="1">Leaf</tissue>
    </source>
</reference>
<keyword evidence="2" id="KW-1185">Reference proteome</keyword>
<dbReference type="EMBL" id="LXQA010187008">
    <property type="protein sequence ID" value="MCI31421.1"/>
    <property type="molecule type" value="Genomic_DNA"/>
</dbReference>
<name>A0A392R4A9_9FABA</name>
<dbReference type="Proteomes" id="UP000265520">
    <property type="component" value="Unassembled WGS sequence"/>
</dbReference>
<protein>
    <submittedName>
        <fullName evidence="1">Uncharacterized protein</fullName>
    </submittedName>
</protein>